<dbReference type="PRINTS" id="PR01612">
    <property type="entry name" value="CRFFAMILY"/>
</dbReference>
<dbReference type="AlphaFoldDB" id="A0A8J0VGV9"/>
<keyword evidence="4" id="KW-0372">Hormone</keyword>
<dbReference type="Proteomes" id="UP000186698">
    <property type="component" value="Chromosome 5S"/>
</dbReference>
<dbReference type="Gene3D" id="6.10.250.1920">
    <property type="match status" value="1"/>
</dbReference>
<dbReference type="GeneID" id="108718338"/>
<dbReference type="KEGG" id="xla:108718338"/>
<keyword evidence="7" id="KW-1185">Reference proteome</keyword>
<dbReference type="Pfam" id="PF00473">
    <property type="entry name" value="CRF"/>
    <property type="match status" value="1"/>
</dbReference>
<evidence type="ECO:0000256" key="1">
    <source>
        <dbReference type="ARBA" id="ARBA00004613"/>
    </source>
</evidence>
<proteinExistence type="inferred from homology"/>
<evidence type="ECO:0000256" key="3">
    <source>
        <dbReference type="ARBA" id="ARBA00022525"/>
    </source>
</evidence>
<evidence type="ECO:0000313" key="7">
    <source>
        <dbReference type="Proteomes" id="UP000186698"/>
    </source>
</evidence>
<dbReference type="GO" id="GO:0005179">
    <property type="term" value="F:hormone activity"/>
    <property type="evidence" value="ECO:0007669"/>
    <property type="project" value="UniProtKB-KW"/>
</dbReference>
<comment type="subcellular location">
    <subcellularLocation>
        <location evidence="1">Secreted</location>
    </subcellularLocation>
</comment>
<keyword evidence="3" id="KW-0964">Secreted</keyword>
<comment type="similarity">
    <text evidence="2">Belongs to the sauvagine/corticotropin-releasing factor/urotensin I family.</text>
</comment>
<protein>
    <submittedName>
        <fullName evidence="8">UI</fullName>
    </submittedName>
</protein>
<keyword evidence="5" id="KW-0027">Amidation</keyword>
<dbReference type="InterPro" id="IPR018446">
    <property type="entry name" value="Corticotropin-releasing_fac_CS"/>
</dbReference>
<dbReference type="PROSITE" id="PS00511">
    <property type="entry name" value="CRF"/>
    <property type="match status" value="1"/>
</dbReference>
<dbReference type="PANTHER" id="PTHR15035">
    <property type="entry name" value="CORTICOLIBERIN/UROCORTIN"/>
    <property type="match status" value="1"/>
</dbReference>
<gene>
    <name evidence="8" type="primary">ucn1.S</name>
</gene>
<reference evidence="8" key="1">
    <citation type="submission" date="2025-08" db="UniProtKB">
        <authorList>
            <consortium name="RefSeq"/>
        </authorList>
    </citation>
    <scope>IDENTIFICATION</scope>
    <source>
        <strain evidence="8">J_2021</strain>
        <tissue evidence="8">Erythrocytes</tissue>
    </source>
</reference>
<evidence type="ECO:0000256" key="4">
    <source>
        <dbReference type="ARBA" id="ARBA00022702"/>
    </source>
</evidence>
<dbReference type="SMART" id="SM00039">
    <property type="entry name" value="CRF"/>
    <property type="match status" value="1"/>
</dbReference>
<dbReference type="GO" id="GO:0005576">
    <property type="term" value="C:extracellular region"/>
    <property type="evidence" value="ECO:0007669"/>
    <property type="project" value="UniProtKB-SubCell"/>
</dbReference>
<name>A0A8J0VGV9_XENLA</name>
<dbReference type="CTD" id="108718338"/>
<evidence type="ECO:0000256" key="5">
    <source>
        <dbReference type="ARBA" id="ARBA00022815"/>
    </source>
</evidence>
<dbReference type="InterPro" id="IPR000187">
    <property type="entry name" value="CRF"/>
</dbReference>
<evidence type="ECO:0000256" key="2">
    <source>
        <dbReference type="ARBA" id="ARBA00009287"/>
    </source>
</evidence>
<organism evidence="7 8">
    <name type="scientific">Xenopus laevis</name>
    <name type="common">African clawed frog</name>
    <dbReference type="NCBI Taxonomy" id="8355"/>
    <lineage>
        <taxon>Eukaryota</taxon>
        <taxon>Metazoa</taxon>
        <taxon>Chordata</taxon>
        <taxon>Craniata</taxon>
        <taxon>Vertebrata</taxon>
        <taxon>Euteleostomi</taxon>
        <taxon>Amphibia</taxon>
        <taxon>Batrachia</taxon>
        <taxon>Anura</taxon>
        <taxon>Pipoidea</taxon>
        <taxon>Pipidae</taxon>
        <taxon>Xenopodinae</taxon>
        <taxon>Xenopus</taxon>
        <taxon>Xenopus</taxon>
    </lineage>
</organism>
<dbReference type="InterPro" id="IPR003620">
    <property type="entry name" value="Urocortin_CRF"/>
</dbReference>
<dbReference type="OrthoDB" id="9837731at2759"/>
<evidence type="ECO:0000259" key="6">
    <source>
        <dbReference type="SMART" id="SM00039"/>
    </source>
</evidence>
<sequence length="202" mass="22933">MVLLTSSHLCVGYISLQPQQNLHHWTLLCLLLLSALYSTPPGTYTMKTALLTLLTCYLILTAYTGARPFDRIFDGHQLGLNGLLGDENAHALLYFLKEKNQREMERGDPHVQLRLSKSSLSTGRQDLVSAFNVIQTAFQEGIPDDFAKGFLEEFSDRLKREDPPISIDLTFHILRQMIEIAKTQNQKNQAEQNRIIFDNVGK</sequence>
<dbReference type="RefSeq" id="XP_018121574.2">
    <property type="nucleotide sequence ID" value="XM_018266085.2"/>
</dbReference>
<evidence type="ECO:0000313" key="8">
    <source>
        <dbReference type="RefSeq" id="XP_018121574.2"/>
    </source>
</evidence>
<dbReference type="PANTHER" id="PTHR15035:SF11">
    <property type="entry name" value="UROCORTIN"/>
    <property type="match status" value="1"/>
</dbReference>
<feature type="domain" description="Corticotropin-releasing factor" evidence="6">
    <location>
        <begin position="161"/>
        <end position="200"/>
    </location>
</feature>
<accession>A0A8J0VGV9</accession>